<name>E6Q373_9ZZZZ</name>
<proteinExistence type="predicted"/>
<sequence length="49" mass="5647">MTEYTYLHQSTAVNFLLNPRRKHVERVQRMSEQQVHPSAPSTRACCAAC</sequence>
<organism evidence="1">
    <name type="scientific">mine drainage metagenome</name>
    <dbReference type="NCBI Taxonomy" id="410659"/>
    <lineage>
        <taxon>unclassified sequences</taxon>
        <taxon>metagenomes</taxon>
        <taxon>ecological metagenomes</taxon>
    </lineage>
</organism>
<reference evidence="1" key="1">
    <citation type="submission" date="2009-10" db="EMBL/GenBank/DDBJ databases">
        <title>Diversity of trophic interactions inside an arsenic-rich microbial ecosystem.</title>
        <authorList>
            <person name="Bertin P.N."/>
            <person name="Heinrich-Salmeron A."/>
            <person name="Pelletier E."/>
            <person name="Goulhen-Chollet F."/>
            <person name="Arsene-Ploetze F."/>
            <person name="Gallien S."/>
            <person name="Calteau A."/>
            <person name="Vallenet D."/>
            <person name="Casiot C."/>
            <person name="Chane-Woon-Ming B."/>
            <person name="Giloteaux L."/>
            <person name="Barakat M."/>
            <person name="Bonnefoy V."/>
            <person name="Bruneel O."/>
            <person name="Chandler M."/>
            <person name="Cleiss J."/>
            <person name="Duran R."/>
            <person name="Elbaz-Poulichet F."/>
            <person name="Fonknechten N."/>
            <person name="Lauga B."/>
            <person name="Mornico D."/>
            <person name="Ortet P."/>
            <person name="Schaeffer C."/>
            <person name="Siguier P."/>
            <person name="Alexander Thil Smith A."/>
            <person name="Van Dorsselaer A."/>
            <person name="Weissenbach J."/>
            <person name="Medigue C."/>
            <person name="Le Paslier D."/>
        </authorList>
    </citation>
    <scope>NUCLEOTIDE SEQUENCE</scope>
</reference>
<gene>
    <name evidence="1" type="ORF">CARN4_1954</name>
</gene>
<dbReference type="AlphaFoldDB" id="E6Q373"/>
<accession>E6Q373</accession>
<protein>
    <submittedName>
        <fullName evidence="1">Uncharacterized protein</fullName>
    </submittedName>
</protein>
<evidence type="ECO:0000313" key="1">
    <source>
        <dbReference type="EMBL" id="CBI01633.1"/>
    </source>
</evidence>
<dbReference type="EMBL" id="CABO01000019">
    <property type="protein sequence ID" value="CBI01633.1"/>
    <property type="molecule type" value="Genomic_DNA"/>
</dbReference>
<comment type="caution">
    <text evidence="1">The sequence shown here is derived from an EMBL/GenBank/DDBJ whole genome shotgun (WGS) entry which is preliminary data.</text>
</comment>